<gene>
    <name evidence="2" type="ORF">AXFE_25190</name>
</gene>
<sequence length="271" mass="29570">MAIDMSNLLDDLVAETKVVVAMLAPLEDSAWELPTPASGWAIRDQVSHLAYFDEAALLSLDDPEKFQSDAGALSAYGDSFPDEVAKKYHDVTPAKLLEWLKQARSDLVSAFTGIDARQRLKWYGPDMSAASSLTARLMETWAHGVDIADTLALQIVPTNRLRHIAHLGFNTREFSYTLRNLQIPKEAVRVELGAPDGSIWNFGPQEAKEVVVASALDFCLVVTQRRNISETKITTSGPISSEWMHIAQAYAGAVGPGRETQASLADQGGSK</sequence>
<dbReference type="EMBL" id="JXYS01000078">
    <property type="protein sequence ID" value="KJF16656.1"/>
    <property type="molecule type" value="Genomic_DNA"/>
</dbReference>
<dbReference type="NCBIfam" id="TIGR03084">
    <property type="entry name" value="TIGR03084 family metal-binding protein"/>
    <property type="match status" value="1"/>
</dbReference>
<dbReference type="NCBIfam" id="TIGR03083">
    <property type="entry name" value="maleylpyruvate isomerase family mycothiol-dependent enzyme"/>
    <property type="match status" value="1"/>
</dbReference>
<reference evidence="2 3" key="1">
    <citation type="submission" date="2015-01" db="EMBL/GenBank/DDBJ databases">
        <title>Draft genome of the acidophilic iron oxidizer Acidithrix ferrooxidans strain Py-F3.</title>
        <authorList>
            <person name="Poehlein A."/>
            <person name="Eisen S."/>
            <person name="Schloemann M."/>
            <person name="Johnson B.D."/>
            <person name="Daniel R."/>
            <person name="Muehling M."/>
        </authorList>
    </citation>
    <scope>NUCLEOTIDE SEQUENCE [LARGE SCALE GENOMIC DNA]</scope>
    <source>
        <strain evidence="2 3">Py-F3</strain>
    </source>
</reference>
<dbReference type="AlphaFoldDB" id="A0A0D8HHU7"/>
<comment type="caution">
    <text evidence="2">The sequence shown here is derived from an EMBL/GenBank/DDBJ whole genome shotgun (WGS) entry which is preliminary data.</text>
</comment>
<dbReference type="RefSeq" id="WP_052606222.1">
    <property type="nucleotide sequence ID" value="NZ_JXYS01000078.1"/>
</dbReference>
<dbReference type="Gene3D" id="1.20.120.450">
    <property type="entry name" value="dinb family like domain"/>
    <property type="match status" value="1"/>
</dbReference>
<dbReference type="SUPFAM" id="SSF109854">
    <property type="entry name" value="DinB/YfiT-like putative metalloenzymes"/>
    <property type="match status" value="1"/>
</dbReference>
<dbReference type="OrthoDB" id="113180at2"/>
<dbReference type="InterPro" id="IPR024344">
    <property type="entry name" value="MDMPI_metal-binding"/>
</dbReference>
<organism evidence="2 3">
    <name type="scientific">Acidithrix ferrooxidans</name>
    <dbReference type="NCBI Taxonomy" id="1280514"/>
    <lineage>
        <taxon>Bacteria</taxon>
        <taxon>Bacillati</taxon>
        <taxon>Actinomycetota</taxon>
        <taxon>Acidimicrobiia</taxon>
        <taxon>Acidimicrobiales</taxon>
        <taxon>Acidimicrobiaceae</taxon>
        <taxon>Acidithrix</taxon>
    </lineage>
</organism>
<dbReference type="InterPro" id="IPR034660">
    <property type="entry name" value="DinB/YfiT-like"/>
</dbReference>
<dbReference type="GO" id="GO:0046872">
    <property type="term" value="F:metal ion binding"/>
    <property type="evidence" value="ECO:0007669"/>
    <property type="project" value="InterPro"/>
</dbReference>
<evidence type="ECO:0000313" key="3">
    <source>
        <dbReference type="Proteomes" id="UP000032360"/>
    </source>
</evidence>
<dbReference type="Pfam" id="PF11716">
    <property type="entry name" value="MDMPI_N"/>
    <property type="match status" value="1"/>
</dbReference>
<dbReference type="Proteomes" id="UP000032360">
    <property type="component" value="Unassembled WGS sequence"/>
</dbReference>
<keyword evidence="3" id="KW-1185">Reference proteome</keyword>
<dbReference type="InterPro" id="IPR017518">
    <property type="entry name" value="CHP03084"/>
</dbReference>
<protein>
    <recommendedName>
        <fullName evidence="1">Mycothiol-dependent maleylpyruvate isomerase metal-binding domain-containing protein</fullName>
    </recommendedName>
</protein>
<proteinExistence type="predicted"/>
<dbReference type="STRING" id="1280514.AXFE_25190"/>
<accession>A0A0D8HHU7</accession>
<name>A0A0D8HHU7_9ACTN</name>
<dbReference type="InterPro" id="IPR017517">
    <property type="entry name" value="Maleyloyr_isom"/>
</dbReference>
<dbReference type="PATRIC" id="fig|1280514.3.peg.3309"/>
<evidence type="ECO:0000259" key="1">
    <source>
        <dbReference type="Pfam" id="PF11716"/>
    </source>
</evidence>
<evidence type="ECO:0000313" key="2">
    <source>
        <dbReference type="EMBL" id="KJF16656.1"/>
    </source>
</evidence>
<feature type="domain" description="Mycothiol-dependent maleylpyruvate isomerase metal-binding" evidence="1">
    <location>
        <begin position="14"/>
        <end position="148"/>
    </location>
</feature>